<dbReference type="NCBIfam" id="NF042429">
    <property type="entry name" value="DHPHCoAsyn_DpgA"/>
    <property type="match status" value="1"/>
</dbReference>
<evidence type="ECO:0000313" key="8">
    <source>
        <dbReference type="Proteomes" id="UP000606172"/>
    </source>
</evidence>
<keyword evidence="2" id="KW-0808">Transferase</keyword>
<accession>A0A919RQF1</accession>
<evidence type="ECO:0000256" key="4">
    <source>
        <dbReference type="SAM" id="MobiDB-lite"/>
    </source>
</evidence>
<evidence type="ECO:0000259" key="5">
    <source>
        <dbReference type="Pfam" id="PF00195"/>
    </source>
</evidence>
<keyword evidence="8" id="KW-1185">Reference proteome</keyword>
<sequence>MEITSATDAKGEIHGRVTGQASAQKQAQDMGVDVPMTPAAQCFASAEVTAPAVPTGITTIAGVGTATTGISYTQTELLELLAIEDPKVRSLFLNSAIERRHLTLPPPDAAGGRRPEPQGDLLKKHKRVAVEMGCQALEACLKSAGATLADLRHLCCVTSTGFLTPGLSALIIRELGIDPHCSRADIVGMGCNAGLNALGMASGWSAAHPGELGVVLCSEACSAAYALDGTMRTAVVNSLFGDGAAALAMVAGDAPVKGPRVLKFESLIITDAVDAMRYDWDSAGSRFSFFLDPQIPYVVGAHAELIVDRLLYGTGLRRGDIAHWLVHSGGKKVIDAIVINLGLARHDVRHTTGVLRDYGNLSSGSFLFSYERLAEEGVTRPGDYGVMMTMGPGSTIETALIQW</sequence>
<proteinExistence type="inferred from homology"/>
<evidence type="ECO:0000313" key="7">
    <source>
        <dbReference type="EMBL" id="GII96324.1"/>
    </source>
</evidence>
<dbReference type="InterPro" id="IPR016039">
    <property type="entry name" value="Thiolase-like"/>
</dbReference>
<dbReference type="PANTHER" id="PTHR11877:SF46">
    <property type="entry name" value="TYPE III POLYKETIDE SYNTHASE A"/>
    <property type="match status" value="1"/>
</dbReference>
<organism evidence="7 8">
    <name type="scientific">Sinosporangium siamense</name>
    <dbReference type="NCBI Taxonomy" id="1367973"/>
    <lineage>
        <taxon>Bacteria</taxon>
        <taxon>Bacillati</taxon>
        <taxon>Actinomycetota</taxon>
        <taxon>Actinomycetes</taxon>
        <taxon>Streptosporangiales</taxon>
        <taxon>Streptosporangiaceae</taxon>
        <taxon>Sinosporangium</taxon>
    </lineage>
</organism>
<feature type="region of interest" description="Disordered" evidence="4">
    <location>
        <begin position="1"/>
        <end position="29"/>
    </location>
</feature>
<dbReference type="AlphaFoldDB" id="A0A919RQF1"/>
<feature type="domain" description="Chalcone/stilbene synthase N-terminal" evidence="5">
    <location>
        <begin position="129"/>
        <end position="249"/>
    </location>
</feature>
<evidence type="ECO:0000256" key="2">
    <source>
        <dbReference type="ARBA" id="ARBA00022679"/>
    </source>
</evidence>
<name>A0A919RQF1_9ACTN</name>
<gene>
    <name evidence="7" type="ORF">Ssi02_65550</name>
</gene>
<dbReference type="Gene3D" id="3.40.47.10">
    <property type="match status" value="2"/>
</dbReference>
<dbReference type="CDD" id="cd00831">
    <property type="entry name" value="CHS_like"/>
    <property type="match status" value="1"/>
</dbReference>
<evidence type="ECO:0000256" key="3">
    <source>
        <dbReference type="PIRSR" id="PIRSR000451-1"/>
    </source>
</evidence>
<dbReference type="InterPro" id="IPR011141">
    <property type="entry name" value="Polyketide_synthase_type-III"/>
</dbReference>
<feature type="active site" description="Acyl-thioester intermediate" evidence="3">
    <location>
        <position position="191"/>
    </location>
</feature>
<evidence type="ECO:0000256" key="1">
    <source>
        <dbReference type="ARBA" id="ARBA00005531"/>
    </source>
</evidence>
<dbReference type="EMBL" id="BOOW01000043">
    <property type="protein sequence ID" value="GII96324.1"/>
    <property type="molecule type" value="Genomic_DNA"/>
</dbReference>
<feature type="domain" description="Chalcone/stilbene synthase C-terminal" evidence="6">
    <location>
        <begin position="288"/>
        <end position="402"/>
    </location>
</feature>
<protein>
    <submittedName>
        <fullName evidence="7">Naringenin-chalcone synthase</fullName>
    </submittedName>
</protein>
<comment type="caution">
    <text evidence="7">The sequence shown here is derived from an EMBL/GenBank/DDBJ whole genome shotgun (WGS) entry which is preliminary data.</text>
</comment>
<dbReference type="Pfam" id="PF02797">
    <property type="entry name" value="Chal_sti_synt_C"/>
    <property type="match status" value="1"/>
</dbReference>
<dbReference type="PIRSF" id="PIRSF000451">
    <property type="entry name" value="PKS_III"/>
    <property type="match status" value="1"/>
</dbReference>
<reference evidence="7" key="1">
    <citation type="submission" date="2021-01" db="EMBL/GenBank/DDBJ databases">
        <title>Whole genome shotgun sequence of Sinosporangium siamense NBRC 109515.</title>
        <authorList>
            <person name="Komaki H."/>
            <person name="Tamura T."/>
        </authorList>
    </citation>
    <scope>NUCLEOTIDE SEQUENCE</scope>
    <source>
        <strain evidence="7">NBRC 109515</strain>
    </source>
</reference>
<comment type="similarity">
    <text evidence="1">Belongs to the thiolase-like superfamily. Chalcone/stilbene synthases family.</text>
</comment>
<dbReference type="InterPro" id="IPR001099">
    <property type="entry name" value="Chalcone/stilbene_synt_N"/>
</dbReference>
<dbReference type="Pfam" id="PF00195">
    <property type="entry name" value="Chal_sti_synt_N"/>
    <property type="match status" value="1"/>
</dbReference>
<dbReference type="GO" id="GO:0030639">
    <property type="term" value="P:polyketide biosynthetic process"/>
    <property type="evidence" value="ECO:0007669"/>
    <property type="project" value="TreeGrafter"/>
</dbReference>
<dbReference type="PANTHER" id="PTHR11877">
    <property type="entry name" value="HYDROXYMETHYLGLUTARYL-COA SYNTHASE"/>
    <property type="match status" value="1"/>
</dbReference>
<dbReference type="SUPFAM" id="SSF53901">
    <property type="entry name" value="Thiolase-like"/>
    <property type="match status" value="1"/>
</dbReference>
<dbReference type="InterPro" id="IPR012328">
    <property type="entry name" value="Chalcone/stilbene_synt_C"/>
</dbReference>
<dbReference type="Proteomes" id="UP000606172">
    <property type="component" value="Unassembled WGS sequence"/>
</dbReference>
<dbReference type="InterPro" id="IPR053446">
    <property type="entry name" value="DPA-CoA_Synthase"/>
</dbReference>
<evidence type="ECO:0000259" key="6">
    <source>
        <dbReference type="Pfam" id="PF02797"/>
    </source>
</evidence>
<dbReference type="GO" id="GO:0016747">
    <property type="term" value="F:acyltransferase activity, transferring groups other than amino-acyl groups"/>
    <property type="evidence" value="ECO:0007669"/>
    <property type="project" value="InterPro"/>
</dbReference>